<evidence type="ECO:0000259" key="7">
    <source>
        <dbReference type="PROSITE" id="PS50076"/>
    </source>
</evidence>
<dbReference type="CDD" id="cd10719">
    <property type="entry name" value="DnaJ_zf"/>
    <property type="match status" value="1"/>
</dbReference>
<keyword evidence="1 5" id="KW-0479">Metal-binding</keyword>
<dbReference type="SMART" id="SM00271">
    <property type="entry name" value="DnaJ"/>
    <property type="match status" value="1"/>
</dbReference>
<keyword evidence="4 5" id="KW-0862">Zinc</keyword>
<dbReference type="Gene3D" id="2.60.260.20">
    <property type="entry name" value="Urease metallochaperone UreE, N-terminal domain"/>
    <property type="match status" value="2"/>
</dbReference>
<evidence type="ECO:0000256" key="5">
    <source>
        <dbReference type="PROSITE-ProRule" id="PRU00546"/>
    </source>
</evidence>
<dbReference type="PRINTS" id="PR00625">
    <property type="entry name" value="JDOMAIN"/>
</dbReference>
<dbReference type="GO" id="GO:0008270">
    <property type="term" value="F:zinc ion binding"/>
    <property type="evidence" value="ECO:0007669"/>
    <property type="project" value="UniProtKB-KW"/>
</dbReference>
<dbReference type="InterPro" id="IPR018253">
    <property type="entry name" value="DnaJ_domain_CS"/>
</dbReference>
<dbReference type="PROSITE" id="PS00636">
    <property type="entry name" value="DNAJ_1"/>
    <property type="match status" value="1"/>
</dbReference>
<name>A0A7S4UMS2_9EUKA</name>
<dbReference type="InterPro" id="IPR002939">
    <property type="entry name" value="DnaJ_C"/>
</dbReference>
<dbReference type="GO" id="GO:0030544">
    <property type="term" value="F:Hsp70 protein binding"/>
    <property type="evidence" value="ECO:0007669"/>
    <property type="project" value="InterPro"/>
</dbReference>
<protein>
    <recommendedName>
        <fullName evidence="10">J domain-containing protein</fullName>
    </recommendedName>
</protein>
<evidence type="ECO:0008006" key="10">
    <source>
        <dbReference type="Google" id="ProtNLM"/>
    </source>
</evidence>
<feature type="region of interest" description="Disordered" evidence="6">
    <location>
        <begin position="375"/>
        <end position="408"/>
    </location>
</feature>
<evidence type="ECO:0000256" key="3">
    <source>
        <dbReference type="ARBA" id="ARBA00022771"/>
    </source>
</evidence>
<feature type="compositionally biased region" description="Basic and acidic residues" evidence="6">
    <location>
        <begin position="393"/>
        <end position="408"/>
    </location>
</feature>
<evidence type="ECO:0000259" key="8">
    <source>
        <dbReference type="PROSITE" id="PS51188"/>
    </source>
</evidence>
<dbReference type="PANTHER" id="PTHR43888">
    <property type="entry name" value="DNAJ-LIKE-2, ISOFORM A-RELATED"/>
    <property type="match status" value="1"/>
</dbReference>
<evidence type="ECO:0000256" key="1">
    <source>
        <dbReference type="ARBA" id="ARBA00022723"/>
    </source>
</evidence>
<dbReference type="GO" id="GO:0051082">
    <property type="term" value="F:unfolded protein binding"/>
    <property type="evidence" value="ECO:0007669"/>
    <property type="project" value="InterPro"/>
</dbReference>
<dbReference type="InterPro" id="IPR001623">
    <property type="entry name" value="DnaJ_domain"/>
</dbReference>
<dbReference type="InterPro" id="IPR036410">
    <property type="entry name" value="HSP_DnaJ_Cys-rich_dom_sf"/>
</dbReference>
<dbReference type="PROSITE" id="PS50076">
    <property type="entry name" value="DNAJ_2"/>
    <property type="match status" value="1"/>
</dbReference>
<dbReference type="FunFam" id="2.10.230.10:FF:000001">
    <property type="entry name" value="DnaJ subfamily A member 2"/>
    <property type="match status" value="1"/>
</dbReference>
<dbReference type="SUPFAM" id="SSF57938">
    <property type="entry name" value="DnaJ/Hsp40 cysteine-rich domain"/>
    <property type="match status" value="1"/>
</dbReference>
<evidence type="ECO:0000313" key="9">
    <source>
        <dbReference type="EMBL" id="CAE2330929.1"/>
    </source>
</evidence>
<proteinExistence type="predicted"/>
<dbReference type="InterPro" id="IPR036869">
    <property type="entry name" value="J_dom_sf"/>
</dbReference>
<dbReference type="FunFam" id="2.60.260.20:FF:000003">
    <property type="entry name" value="DnaJ subfamily A member 2"/>
    <property type="match status" value="1"/>
</dbReference>
<dbReference type="GO" id="GO:0006457">
    <property type="term" value="P:protein folding"/>
    <property type="evidence" value="ECO:0007669"/>
    <property type="project" value="InterPro"/>
</dbReference>
<dbReference type="SUPFAM" id="SSF46565">
    <property type="entry name" value="Chaperone J-domain"/>
    <property type="match status" value="1"/>
</dbReference>
<evidence type="ECO:0000256" key="4">
    <source>
        <dbReference type="ARBA" id="ARBA00022833"/>
    </source>
</evidence>
<keyword evidence="2" id="KW-0677">Repeat</keyword>
<keyword evidence="3 5" id="KW-0863">Zinc-finger</keyword>
<dbReference type="SUPFAM" id="SSF49493">
    <property type="entry name" value="HSP40/DnaJ peptide-binding domain"/>
    <property type="match status" value="2"/>
</dbReference>
<dbReference type="InterPro" id="IPR044713">
    <property type="entry name" value="DNJA1/2-like"/>
</dbReference>
<dbReference type="Pfam" id="PF00226">
    <property type="entry name" value="DnaJ"/>
    <property type="match status" value="1"/>
</dbReference>
<dbReference type="AlphaFoldDB" id="A0A7S4UMS2"/>
<evidence type="ECO:0000256" key="6">
    <source>
        <dbReference type="SAM" id="MobiDB-lite"/>
    </source>
</evidence>
<dbReference type="Pfam" id="PF00684">
    <property type="entry name" value="DnaJ_CXXCXGXG"/>
    <property type="match status" value="1"/>
</dbReference>
<dbReference type="CDD" id="cd10747">
    <property type="entry name" value="DnaJ_C"/>
    <property type="match status" value="1"/>
</dbReference>
<organism evidence="9">
    <name type="scientific">Paramoeba aestuarina</name>
    <dbReference type="NCBI Taxonomy" id="180227"/>
    <lineage>
        <taxon>Eukaryota</taxon>
        <taxon>Amoebozoa</taxon>
        <taxon>Discosea</taxon>
        <taxon>Flabellinia</taxon>
        <taxon>Dactylopodida</taxon>
        <taxon>Paramoebidae</taxon>
        <taxon>Paramoeba</taxon>
    </lineage>
</organism>
<sequence>MASQDYYAALEVTKEATPEEIRKAYRRLAMKWHPDKNPDNLEEAERKFKEVGEAFQVLSDPNKKREYDMSRTSGGQAYFTPPPMNPNDIFAHFFGGMNPFFDQTNRGFSQHFSNPHIFGSMTPGRGRRVPLPISVVVEATLTDLYLGLEKKITFTRQILCYLCAGTGHKPGAGPTTCGVCQGRGNQIFVSQQGPFVQQIQRSCQSCQGQGVFLRQENVCEGCLGERTIAETKVLEVYLPPGTAFRDVFTFQGEGNTLSMDDPPGDVVVTVIPSAEDKSGWTRKGNDLYCRLQIPLVDALTGFRVWITHVSGCNVCIENPPGCILKPGDVKQIEFAGMPTKDDANVHGDLFVEFDIIFPDKLDPNQLNALAHILGKKETPPSPFTPPFPSGVNGKEEKSEQEGKPHCKY</sequence>
<feature type="domain" description="CR-type" evidence="8">
    <location>
        <begin position="147"/>
        <end position="231"/>
    </location>
</feature>
<feature type="zinc finger region" description="CR-type" evidence="5">
    <location>
        <begin position="147"/>
        <end position="231"/>
    </location>
</feature>
<gene>
    <name evidence="9" type="ORF">NAES01612_LOCUS22115</name>
</gene>
<reference evidence="9" key="1">
    <citation type="submission" date="2021-01" db="EMBL/GenBank/DDBJ databases">
        <authorList>
            <person name="Corre E."/>
            <person name="Pelletier E."/>
            <person name="Niang G."/>
            <person name="Scheremetjew M."/>
            <person name="Finn R."/>
            <person name="Kale V."/>
            <person name="Holt S."/>
            <person name="Cochrane G."/>
            <person name="Meng A."/>
            <person name="Brown T."/>
            <person name="Cohen L."/>
        </authorList>
    </citation>
    <scope>NUCLEOTIDE SEQUENCE</scope>
    <source>
        <strain evidence="9">SoJaBio B1-5/56/2</strain>
    </source>
</reference>
<dbReference type="Pfam" id="PF01556">
    <property type="entry name" value="DnaJ_C"/>
    <property type="match status" value="1"/>
</dbReference>
<dbReference type="CDD" id="cd06257">
    <property type="entry name" value="DnaJ"/>
    <property type="match status" value="1"/>
</dbReference>
<accession>A0A7S4UMS2</accession>
<feature type="compositionally biased region" description="Pro residues" evidence="6">
    <location>
        <begin position="379"/>
        <end position="388"/>
    </location>
</feature>
<feature type="domain" description="J" evidence="7">
    <location>
        <begin position="5"/>
        <end position="71"/>
    </location>
</feature>
<dbReference type="InterPro" id="IPR008971">
    <property type="entry name" value="HSP40/DnaJ_pept-bd"/>
</dbReference>
<dbReference type="InterPro" id="IPR001305">
    <property type="entry name" value="HSP_DnaJ_Cys-rich_dom"/>
</dbReference>
<dbReference type="PROSITE" id="PS51188">
    <property type="entry name" value="ZF_CR"/>
    <property type="match status" value="1"/>
</dbReference>
<dbReference type="Gene3D" id="2.10.230.10">
    <property type="entry name" value="Heat shock protein DnaJ, cysteine-rich domain"/>
    <property type="match status" value="1"/>
</dbReference>
<evidence type="ECO:0000256" key="2">
    <source>
        <dbReference type="ARBA" id="ARBA00022737"/>
    </source>
</evidence>
<dbReference type="Gene3D" id="1.10.287.110">
    <property type="entry name" value="DnaJ domain"/>
    <property type="match status" value="1"/>
</dbReference>
<dbReference type="EMBL" id="HBKR01033704">
    <property type="protein sequence ID" value="CAE2330929.1"/>
    <property type="molecule type" value="Transcribed_RNA"/>
</dbReference>